<name>A0ACB0EBH1_RANTA</name>
<organism evidence="1 2">
    <name type="scientific">Rangifer tarandus platyrhynchus</name>
    <name type="common">Svalbard reindeer</name>
    <dbReference type="NCBI Taxonomy" id="3082113"/>
    <lineage>
        <taxon>Eukaryota</taxon>
        <taxon>Metazoa</taxon>
        <taxon>Chordata</taxon>
        <taxon>Craniata</taxon>
        <taxon>Vertebrata</taxon>
        <taxon>Euteleostomi</taxon>
        <taxon>Mammalia</taxon>
        <taxon>Eutheria</taxon>
        <taxon>Laurasiatheria</taxon>
        <taxon>Artiodactyla</taxon>
        <taxon>Ruminantia</taxon>
        <taxon>Pecora</taxon>
        <taxon>Cervidae</taxon>
        <taxon>Odocoileinae</taxon>
        <taxon>Rangifer</taxon>
    </lineage>
</organism>
<gene>
    <name evidence="1" type="ORF">MRATA1EN3_LOCUS9216</name>
</gene>
<protein>
    <submittedName>
        <fullName evidence="1">Uncharacterized protein</fullName>
    </submittedName>
</protein>
<accession>A0ACB0EBH1</accession>
<reference evidence="1" key="1">
    <citation type="submission" date="2023-05" db="EMBL/GenBank/DDBJ databases">
        <authorList>
            <consortium name="ELIXIR-Norway"/>
        </authorList>
    </citation>
    <scope>NUCLEOTIDE SEQUENCE</scope>
</reference>
<proteinExistence type="predicted"/>
<sequence length="295" mass="32690">MSACFLLRAQARQHHAAFPCRCAAEFSSLVLLASQPCSTGTVLKALPPEMRILLVRKVCDIDKNVSGMTINWINEELIWSNQQEGIITVTDMKGNNSRVLVSALKYSANIAVDPVARHSLLAASLFGDRIFYSTWKKRTVWVANKHTGKDMVKITLSSSSVPPSGIKEVHPLVQPRAEGDAWATGPPPFLLFANSQDIRYMHFDGTDYGTLLHQQIGMVFALDHDPVENKIYFAHTVLKWIERAEMDGSQRERLLEEEFVVVKEYQNLGNGSPPEALTEGLAAGIGQFSPLDPGE</sequence>
<dbReference type="Proteomes" id="UP001162501">
    <property type="component" value="Chromosome 18"/>
</dbReference>
<evidence type="ECO:0000313" key="2">
    <source>
        <dbReference type="Proteomes" id="UP001162501"/>
    </source>
</evidence>
<dbReference type="EMBL" id="OX596102">
    <property type="protein sequence ID" value="CAI9698003.1"/>
    <property type="molecule type" value="Genomic_DNA"/>
</dbReference>
<evidence type="ECO:0000313" key="1">
    <source>
        <dbReference type="EMBL" id="CAI9698003.1"/>
    </source>
</evidence>